<evidence type="ECO:0000313" key="2">
    <source>
        <dbReference type="Proteomes" id="UP000199501"/>
    </source>
</evidence>
<proteinExistence type="predicted"/>
<protein>
    <submittedName>
        <fullName evidence="1">Uncharacterized protein</fullName>
    </submittedName>
</protein>
<dbReference type="STRING" id="1271860.SAMN05216174_11333"/>
<keyword evidence="2" id="KW-1185">Reference proteome</keyword>
<dbReference type="RefSeq" id="WP_139190924.1">
    <property type="nucleotide sequence ID" value="NZ_FMZZ01000013.1"/>
</dbReference>
<dbReference type="OrthoDB" id="9975624at2"/>
<evidence type="ECO:0000313" key="1">
    <source>
        <dbReference type="EMBL" id="SDD55651.1"/>
    </source>
</evidence>
<gene>
    <name evidence="1" type="ORF">SAMN05216174_11333</name>
</gene>
<dbReference type="Proteomes" id="UP000199501">
    <property type="component" value="Unassembled WGS sequence"/>
</dbReference>
<dbReference type="AlphaFoldDB" id="A0A1G6VQ35"/>
<reference evidence="2" key="1">
    <citation type="submission" date="2016-10" db="EMBL/GenBank/DDBJ databases">
        <authorList>
            <person name="Varghese N."/>
            <person name="Submissions S."/>
        </authorList>
    </citation>
    <scope>NUCLEOTIDE SEQUENCE [LARGE SCALE GENOMIC DNA]</scope>
    <source>
        <strain evidence="2">IBRC-M 10403</strain>
    </source>
</reference>
<accession>A0A1G6VQ35</accession>
<dbReference type="EMBL" id="FMZZ01000013">
    <property type="protein sequence ID" value="SDD55651.1"/>
    <property type="molecule type" value="Genomic_DNA"/>
</dbReference>
<organism evidence="1 2">
    <name type="scientific">Actinokineospora iranica</name>
    <dbReference type="NCBI Taxonomy" id="1271860"/>
    <lineage>
        <taxon>Bacteria</taxon>
        <taxon>Bacillati</taxon>
        <taxon>Actinomycetota</taxon>
        <taxon>Actinomycetes</taxon>
        <taxon>Pseudonocardiales</taxon>
        <taxon>Pseudonocardiaceae</taxon>
        <taxon>Actinokineospora</taxon>
    </lineage>
</organism>
<sequence length="114" mass="12317">MTSYSVQTPQGPGEISVEQYFPNVELAPARSGGPAVRGSRAILASTGAWGTVWAVFERGKGSWTQVTGELTAEQLADWRQHISAGGFKPNPFEAWLCGAVEQVQPQDDEKPVEK</sequence>
<name>A0A1G6VQ35_9PSEU</name>